<dbReference type="Proteomes" id="UP000789920">
    <property type="component" value="Unassembled WGS sequence"/>
</dbReference>
<keyword evidence="2" id="KW-1185">Reference proteome</keyword>
<dbReference type="EMBL" id="CAJVQC010006798">
    <property type="protein sequence ID" value="CAG8571440.1"/>
    <property type="molecule type" value="Genomic_DNA"/>
</dbReference>
<comment type="caution">
    <text evidence="1">The sequence shown here is derived from an EMBL/GenBank/DDBJ whole genome shotgun (WGS) entry which is preliminary data.</text>
</comment>
<proteinExistence type="predicted"/>
<protein>
    <submittedName>
        <fullName evidence="1">29900_t:CDS:1</fullName>
    </submittedName>
</protein>
<sequence>MSSVFNKCLFCVKSKKRCDYYGMPGEFRCERCVKKEECRFLCEVCCESIKDRNLSDSCPNCKVATKEPPEKCDFIMDVAYQKLYLSIERSKCNHKIEITPNEVKRCTTYLVAFSNASSLSEASMAPTPTLPVSCTSLSPQLYAQNAFQFPVNLLNVQSQTYDPRLNTNISLNSILPRYNPSQYYNSNILQSNGFLHNGYDQDTWFTG</sequence>
<evidence type="ECO:0000313" key="1">
    <source>
        <dbReference type="EMBL" id="CAG8571440.1"/>
    </source>
</evidence>
<name>A0ACA9M5M4_9GLOM</name>
<gene>
    <name evidence="1" type="ORF">RPERSI_LOCUS4772</name>
</gene>
<accession>A0ACA9M5M4</accession>
<reference evidence="1" key="1">
    <citation type="submission" date="2021-06" db="EMBL/GenBank/DDBJ databases">
        <authorList>
            <person name="Kallberg Y."/>
            <person name="Tangrot J."/>
            <person name="Rosling A."/>
        </authorList>
    </citation>
    <scope>NUCLEOTIDE SEQUENCE</scope>
    <source>
        <strain evidence="1">MA461A</strain>
    </source>
</reference>
<organism evidence="1 2">
    <name type="scientific">Racocetra persica</name>
    <dbReference type="NCBI Taxonomy" id="160502"/>
    <lineage>
        <taxon>Eukaryota</taxon>
        <taxon>Fungi</taxon>
        <taxon>Fungi incertae sedis</taxon>
        <taxon>Mucoromycota</taxon>
        <taxon>Glomeromycotina</taxon>
        <taxon>Glomeromycetes</taxon>
        <taxon>Diversisporales</taxon>
        <taxon>Gigasporaceae</taxon>
        <taxon>Racocetra</taxon>
    </lineage>
</organism>
<evidence type="ECO:0000313" key="2">
    <source>
        <dbReference type="Proteomes" id="UP000789920"/>
    </source>
</evidence>